<feature type="compositionally biased region" description="Basic and acidic residues" evidence="1">
    <location>
        <begin position="335"/>
        <end position="351"/>
    </location>
</feature>
<protein>
    <submittedName>
        <fullName evidence="2">Uncharacterized protein</fullName>
    </submittedName>
</protein>
<dbReference type="AlphaFoldDB" id="A0A1R2D1T7"/>
<keyword evidence="3" id="KW-1185">Reference proteome</keyword>
<evidence type="ECO:0000256" key="1">
    <source>
        <dbReference type="SAM" id="MobiDB-lite"/>
    </source>
</evidence>
<feature type="region of interest" description="Disordered" evidence="1">
    <location>
        <begin position="308"/>
        <end position="394"/>
    </location>
</feature>
<evidence type="ECO:0000313" key="2">
    <source>
        <dbReference type="EMBL" id="OMJ95203.1"/>
    </source>
</evidence>
<proteinExistence type="predicted"/>
<evidence type="ECO:0000313" key="3">
    <source>
        <dbReference type="Proteomes" id="UP000187209"/>
    </source>
</evidence>
<organism evidence="2 3">
    <name type="scientific">Stentor coeruleus</name>
    <dbReference type="NCBI Taxonomy" id="5963"/>
    <lineage>
        <taxon>Eukaryota</taxon>
        <taxon>Sar</taxon>
        <taxon>Alveolata</taxon>
        <taxon>Ciliophora</taxon>
        <taxon>Postciliodesmatophora</taxon>
        <taxon>Heterotrichea</taxon>
        <taxon>Heterotrichida</taxon>
        <taxon>Stentoridae</taxon>
        <taxon>Stentor</taxon>
    </lineage>
</organism>
<gene>
    <name evidence="2" type="ORF">SteCoe_1405</name>
</gene>
<dbReference type="Proteomes" id="UP000187209">
    <property type="component" value="Unassembled WGS sequence"/>
</dbReference>
<comment type="caution">
    <text evidence="2">The sequence shown here is derived from an EMBL/GenBank/DDBJ whole genome shotgun (WGS) entry which is preliminary data.</text>
</comment>
<dbReference type="EMBL" id="MPUH01000015">
    <property type="protein sequence ID" value="OMJ95203.1"/>
    <property type="molecule type" value="Genomic_DNA"/>
</dbReference>
<accession>A0A1R2D1T7</accession>
<name>A0A1R2D1T7_9CILI</name>
<reference evidence="2 3" key="1">
    <citation type="submission" date="2016-11" db="EMBL/GenBank/DDBJ databases">
        <title>The macronuclear genome of Stentor coeruleus: a giant cell with tiny introns.</title>
        <authorList>
            <person name="Slabodnick M."/>
            <person name="Ruby J.G."/>
            <person name="Reiff S.B."/>
            <person name="Swart E.C."/>
            <person name="Gosai S."/>
            <person name="Prabakaran S."/>
            <person name="Witkowska E."/>
            <person name="Larue G.E."/>
            <person name="Fisher S."/>
            <person name="Freeman R.M."/>
            <person name="Gunawardena J."/>
            <person name="Chu W."/>
            <person name="Stover N.A."/>
            <person name="Gregory B.D."/>
            <person name="Nowacki M."/>
            <person name="Derisi J."/>
            <person name="Roy S.W."/>
            <person name="Marshall W.F."/>
            <person name="Sood P."/>
        </authorList>
    </citation>
    <scope>NUCLEOTIDE SEQUENCE [LARGE SCALE GENOMIC DNA]</scope>
    <source>
        <strain evidence="2">WM001</strain>
    </source>
</reference>
<sequence length="639" mass="74030">MEDYDKNKAWTEALESINPNDWVNIPSLLRSTIFLLKDSAIKQGHALAGSEHNLMLSMSGTNKKLELLETSIVLLKNMIVSTDENAKNRIKELNETLTSEILSIKENFHNDIDIKQKSTDKKMTILEENIQSIRKLASTLMTPFEVERLVENVAKETKKSTKKEIHDIIFPELKRTKDKFDLFEENQERIRSSIEEKILIIEKNIKDAENETCQAMRDINEHLKEIQEQEYKEIFALESKIKGLKQEITVNESQNAEKSKTFHSSIENSIRFTQCLDEKIIDLKDELIKIKDQTATAQASFEELQKKIQSLSKSKKPNPHGNNDKKDLSKHKTKHENPHNSTHKEETKNQDLQKASSKLPGFQKDEFKKHTTLPFEDTETSEANDHKNFHRKNLSNIPQSDYHKYLTLPINDTEKNSNSRGLFHRESELMSSGPHSPHSKFLSKDPSLYTLNFEDKFNKELNEHIIPLEKSLRIAKMEMELGLNEIKEKLAWLPMNLRDIQGKGPNEARLFTIEARQRQEENTRVEQFNYVLSLVERLRTDVVQSPLIQQMSSNLPQIYNGRSSARTSEMIFNHETMSVLDNSKSVLESEGKNKFSRSPDTTRIKTIRGGNESKMSYDFGYGLRKNQLMRRNTLDKSVN</sequence>